<comment type="caution">
    <text evidence="1">The sequence shown here is derived from an EMBL/GenBank/DDBJ whole genome shotgun (WGS) entry which is preliminary data.</text>
</comment>
<accession>A0AA38X0I1</accession>
<evidence type="ECO:0000313" key="2">
    <source>
        <dbReference type="Proteomes" id="UP001172673"/>
    </source>
</evidence>
<name>A0AA38X0I1_9EURO</name>
<evidence type="ECO:0000313" key="1">
    <source>
        <dbReference type="EMBL" id="KAJ9604472.1"/>
    </source>
</evidence>
<gene>
    <name evidence="1" type="ORF">H2200_011308</name>
</gene>
<reference evidence="1" key="1">
    <citation type="submission" date="2022-10" db="EMBL/GenBank/DDBJ databases">
        <title>Culturing micro-colonial fungi from biological soil crusts in the Mojave desert and describing Neophaeococcomyces mojavensis, and introducing the new genera and species Taxawa tesnikishii.</title>
        <authorList>
            <person name="Kurbessoian T."/>
            <person name="Stajich J.E."/>
        </authorList>
    </citation>
    <scope>NUCLEOTIDE SEQUENCE</scope>
    <source>
        <strain evidence="1">TK_41</strain>
    </source>
</reference>
<sequence>MDPKEGLLYVTLDSGHSENVSPVDILDWVKERSGTNQIPEVEGAYIYRATGIAEPTPEKPEWLVMWEFENADTSTTNSLATIEMPNPGKVYRRDLFSLQSRYTAASFSRADLLKSRATNFIVAVIIVLNEELKAEYDKYYEEEHIGALRKVPGWRRTRRFVEIREDGNKRTRQGEVQILQLHDYDPGNYGVGGQEFKEATSTSWYRKMMANAVKTKDRRTYELYGTAGF</sequence>
<keyword evidence="2" id="KW-1185">Reference proteome</keyword>
<dbReference type="Proteomes" id="UP001172673">
    <property type="component" value="Unassembled WGS sequence"/>
</dbReference>
<dbReference type="EMBL" id="JAPDRK010000019">
    <property type="protein sequence ID" value="KAJ9604472.1"/>
    <property type="molecule type" value="Genomic_DNA"/>
</dbReference>
<proteinExistence type="predicted"/>
<organism evidence="1 2">
    <name type="scientific">Cladophialophora chaetospira</name>
    <dbReference type="NCBI Taxonomy" id="386627"/>
    <lineage>
        <taxon>Eukaryota</taxon>
        <taxon>Fungi</taxon>
        <taxon>Dikarya</taxon>
        <taxon>Ascomycota</taxon>
        <taxon>Pezizomycotina</taxon>
        <taxon>Eurotiomycetes</taxon>
        <taxon>Chaetothyriomycetidae</taxon>
        <taxon>Chaetothyriales</taxon>
        <taxon>Herpotrichiellaceae</taxon>
        <taxon>Cladophialophora</taxon>
    </lineage>
</organism>
<dbReference type="AlphaFoldDB" id="A0AA38X0I1"/>
<protein>
    <submittedName>
        <fullName evidence="1">Uncharacterized protein</fullName>
    </submittedName>
</protein>